<sequence length="423" mass="48626">MSTQDLVTAYIAYQSETNFDTALELIRKLRSARKVDEAIVLANKWLARADTPLCRAQLGYDISCLGMFEQAEVVLRDVLPLLESNPETYYQIKLELAFVKYRLGKYHEAHLLQKSLHEPEWCEVWTRLISFNRDNSWFLPYKDKVLCDQSVAGKSILVAGEGGIGDLLQFSRYMENLRQEGATVIYCQAPRALHGLLENSGLPIIIVDNTHDLMRDCDFITWPFALFTRYQKSPYFPNFAKEYLALSSGYQLPDIIQEKLHTKTEGRQKIGLVWRSETTVRHEPFRSLDLGVLEPLLATASVEFFSMQVGDLNEQESALMERYKVVDLGAHLRSFEDAAHVLEHLDLLISIDSAPAHLAGARNRPVWLLLSQACDYRWCDWLRFTPWYSSMRLYRQTTLGDWQPTIAEMSAALLVKDDKSGWQ</sequence>
<gene>
    <name evidence="1" type="ORF">LT85_2123</name>
</gene>
<organism evidence="1 2">
    <name type="scientific">Collimonas arenae</name>
    <dbReference type="NCBI Taxonomy" id="279058"/>
    <lineage>
        <taxon>Bacteria</taxon>
        <taxon>Pseudomonadati</taxon>
        <taxon>Pseudomonadota</taxon>
        <taxon>Betaproteobacteria</taxon>
        <taxon>Burkholderiales</taxon>
        <taxon>Oxalobacteraceae</taxon>
        <taxon>Collimonas</taxon>
    </lineage>
</organism>
<dbReference type="AlphaFoldDB" id="A0A0A1F9W7"/>
<evidence type="ECO:0000313" key="1">
    <source>
        <dbReference type="EMBL" id="AIY41281.1"/>
    </source>
</evidence>
<name>A0A0A1F9W7_9BURK</name>
<dbReference type="KEGG" id="care:LT85_2123"/>
<dbReference type="EMBL" id="CP009962">
    <property type="protein sequence ID" value="AIY41281.1"/>
    <property type="molecule type" value="Genomic_DNA"/>
</dbReference>
<dbReference type="Gene3D" id="3.40.50.2000">
    <property type="entry name" value="Glycogen Phosphorylase B"/>
    <property type="match status" value="1"/>
</dbReference>
<dbReference type="Proteomes" id="UP000030302">
    <property type="component" value="Chromosome"/>
</dbReference>
<proteinExistence type="predicted"/>
<dbReference type="RefSeq" id="WP_038488313.1">
    <property type="nucleotide sequence ID" value="NZ_CP009962.1"/>
</dbReference>
<dbReference type="OrthoDB" id="9814129at2"/>
<accession>A0A0A1F9W7</accession>
<dbReference type="InterPro" id="IPR011990">
    <property type="entry name" value="TPR-like_helical_dom_sf"/>
</dbReference>
<dbReference type="Gene3D" id="1.25.40.10">
    <property type="entry name" value="Tetratricopeptide repeat domain"/>
    <property type="match status" value="1"/>
</dbReference>
<dbReference type="SUPFAM" id="SSF48452">
    <property type="entry name" value="TPR-like"/>
    <property type="match status" value="1"/>
</dbReference>
<dbReference type="SUPFAM" id="SSF53756">
    <property type="entry name" value="UDP-Glycosyltransferase/glycogen phosphorylase"/>
    <property type="match status" value="1"/>
</dbReference>
<reference evidence="2" key="1">
    <citation type="journal article" date="2014" name="Soil Biol. Biochem.">
        <title>Structure and function of bacterial communities in ageing soils: Insights from the Mendocino ecological staircase.</title>
        <authorList>
            <person name="Uroz S."/>
            <person name="Tech J.J."/>
            <person name="Sawaya N.A."/>
            <person name="Frey-Klett P."/>
            <person name="Leveau J.H.J."/>
        </authorList>
    </citation>
    <scope>NUCLEOTIDE SEQUENCE [LARGE SCALE GENOMIC DNA]</scope>
    <source>
        <strain evidence="2">Cal35</strain>
    </source>
</reference>
<evidence type="ECO:0000313" key="2">
    <source>
        <dbReference type="Proteomes" id="UP000030302"/>
    </source>
</evidence>
<protein>
    <submittedName>
        <fullName evidence="1">TPR domain protein</fullName>
    </submittedName>
</protein>
<keyword evidence="2" id="KW-1185">Reference proteome</keyword>
<dbReference type="STRING" id="279058.LT85_2123"/>
<dbReference type="HOGENOM" id="CLU_010140_0_3_4"/>